<dbReference type="PANTHER" id="PTHR31352">
    <property type="entry name" value="BETA-AMYLASE 1, CHLOROPLASTIC"/>
    <property type="match status" value="1"/>
</dbReference>
<dbReference type="GO" id="GO:0000272">
    <property type="term" value="P:polysaccharide catabolic process"/>
    <property type="evidence" value="ECO:0007669"/>
    <property type="project" value="UniProtKB-KW"/>
</dbReference>
<dbReference type="Pfam" id="PF01373">
    <property type="entry name" value="Glyco_hydro_14"/>
    <property type="match status" value="1"/>
</dbReference>
<dbReference type="InterPro" id="IPR001371">
    <property type="entry name" value="Glyco_hydro_14B_pln"/>
</dbReference>
<accession>A0AA86VQD3</accession>
<evidence type="ECO:0000313" key="6">
    <source>
        <dbReference type="Proteomes" id="UP001189624"/>
    </source>
</evidence>
<protein>
    <recommendedName>
        <fullName evidence="4">Beta-amylase</fullName>
        <ecNumber evidence="4">3.2.1.2</ecNumber>
    </recommendedName>
</protein>
<keyword evidence="4" id="KW-0326">Glycosidase</keyword>
<dbReference type="EMBL" id="OY731402">
    <property type="protein sequence ID" value="CAJ1956388.1"/>
    <property type="molecule type" value="Genomic_DNA"/>
</dbReference>
<comment type="similarity">
    <text evidence="1 4">Belongs to the glycosyl hydrolase 14 family.</text>
</comment>
<keyword evidence="2 4" id="KW-0119">Carbohydrate metabolism</keyword>
<dbReference type="AlphaFoldDB" id="A0AA86VQD3"/>
<evidence type="ECO:0000256" key="3">
    <source>
        <dbReference type="ARBA" id="ARBA00023326"/>
    </source>
</evidence>
<comment type="catalytic activity">
    <reaction evidence="4">
        <text>Hydrolysis of (1-&gt;4)-alpha-D-glucosidic linkages in polysaccharides so as to remove successive maltose units from the non-reducing ends of the chains.</text>
        <dbReference type="EC" id="3.2.1.2"/>
    </reaction>
</comment>
<dbReference type="InterPro" id="IPR001554">
    <property type="entry name" value="Glyco_hydro_14"/>
</dbReference>
<evidence type="ECO:0000256" key="1">
    <source>
        <dbReference type="ARBA" id="ARBA00005652"/>
    </source>
</evidence>
<organism evidence="5 6">
    <name type="scientific">Sphenostylis stenocarpa</name>
    <dbReference type="NCBI Taxonomy" id="92480"/>
    <lineage>
        <taxon>Eukaryota</taxon>
        <taxon>Viridiplantae</taxon>
        <taxon>Streptophyta</taxon>
        <taxon>Embryophyta</taxon>
        <taxon>Tracheophyta</taxon>
        <taxon>Spermatophyta</taxon>
        <taxon>Magnoliopsida</taxon>
        <taxon>eudicotyledons</taxon>
        <taxon>Gunneridae</taxon>
        <taxon>Pentapetalae</taxon>
        <taxon>rosids</taxon>
        <taxon>fabids</taxon>
        <taxon>Fabales</taxon>
        <taxon>Fabaceae</taxon>
        <taxon>Papilionoideae</taxon>
        <taxon>50 kb inversion clade</taxon>
        <taxon>NPAAA clade</taxon>
        <taxon>indigoferoid/millettioid clade</taxon>
        <taxon>Phaseoleae</taxon>
        <taxon>Sphenostylis</taxon>
    </lineage>
</organism>
<evidence type="ECO:0000256" key="2">
    <source>
        <dbReference type="ARBA" id="ARBA00023277"/>
    </source>
</evidence>
<dbReference type="InterPro" id="IPR017853">
    <property type="entry name" value="GH"/>
</dbReference>
<dbReference type="Gramene" id="rna-AYBTSS11_LOCUS16634">
    <property type="protein sequence ID" value="CAJ1956388.1"/>
    <property type="gene ID" value="gene-AYBTSS11_LOCUS16634"/>
</dbReference>
<keyword evidence="4" id="KW-0378">Hydrolase</keyword>
<keyword evidence="3 4" id="KW-0624">Polysaccharide degradation</keyword>
<evidence type="ECO:0000256" key="4">
    <source>
        <dbReference type="RuleBase" id="RU000509"/>
    </source>
</evidence>
<dbReference type="PRINTS" id="PR00750">
    <property type="entry name" value="BETAAMYLASE"/>
</dbReference>
<dbReference type="GO" id="GO:0016161">
    <property type="term" value="F:beta-amylase activity"/>
    <property type="evidence" value="ECO:0007669"/>
    <property type="project" value="UniProtKB-EC"/>
</dbReference>
<name>A0AA86VQD3_9FABA</name>
<dbReference type="Gene3D" id="3.20.20.80">
    <property type="entry name" value="Glycosidases"/>
    <property type="match status" value="1"/>
</dbReference>
<reference evidence="5" key="1">
    <citation type="submission" date="2023-10" db="EMBL/GenBank/DDBJ databases">
        <authorList>
            <person name="Domelevo Entfellner J.-B."/>
        </authorList>
    </citation>
    <scope>NUCLEOTIDE SEQUENCE</scope>
</reference>
<evidence type="ECO:0000313" key="5">
    <source>
        <dbReference type="EMBL" id="CAJ1956388.1"/>
    </source>
</evidence>
<dbReference type="SUPFAM" id="SSF51445">
    <property type="entry name" value="(Trans)glycosidases"/>
    <property type="match status" value="1"/>
</dbReference>
<sequence length="263" mass="30185">MGGCALETWESGALLASMPRIPAVISMTTCKRHENMAAPLFMFGRIETLSVLVGLLARAAGIRWWFKTESHAAELTSGYYNLYNRDGYRPIARMLSRHNAILNFTCLEMSNKLRPKVELRNLSNRAGWMKNLEVAGENALARYDPVAYNQMLLNARPSNRDHPRSKLYGLTYLRLSKELMQQKYFDIFKAFVRKMHAILGQCPDPERYCYFIGSEPKIPLEVLLEATEPLEPYPWCKETDSSKSEVIAFLDYIIAIILRIYSD</sequence>
<dbReference type="EC" id="3.2.1.2" evidence="4"/>
<proteinExistence type="inferred from homology"/>
<keyword evidence="6" id="KW-1185">Reference proteome</keyword>
<dbReference type="PANTHER" id="PTHR31352:SF42">
    <property type="entry name" value="BETA-AMYLASE"/>
    <property type="match status" value="1"/>
</dbReference>
<dbReference type="Proteomes" id="UP001189624">
    <property type="component" value="Chromosome 5"/>
</dbReference>
<dbReference type="PRINTS" id="PR00842">
    <property type="entry name" value="GLHYDLASE14B"/>
</dbReference>
<gene>
    <name evidence="5" type="ORF">AYBTSS11_LOCUS16634</name>
</gene>